<evidence type="ECO:0000256" key="5">
    <source>
        <dbReference type="ARBA" id="ARBA00022679"/>
    </source>
</evidence>
<keyword evidence="6 11" id="KW-0418">Kinase</keyword>
<evidence type="ECO:0000313" key="12">
    <source>
        <dbReference type="Proteomes" id="UP000823842"/>
    </source>
</evidence>
<dbReference type="InterPro" id="IPR050640">
    <property type="entry name" value="Bact_2-comp_sensor_kinase"/>
</dbReference>
<comment type="catalytic activity">
    <reaction evidence="1">
        <text>ATP + protein L-histidine = ADP + protein N-phospho-L-histidine.</text>
        <dbReference type="EC" id="2.7.13.3"/>
    </reaction>
</comment>
<dbReference type="EC" id="2.7.13.3" evidence="3"/>
<proteinExistence type="predicted"/>
<keyword evidence="8" id="KW-0472">Membrane</keyword>
<dbReference type="Proteomes" id="UP000823842">
    <property type="component" value="Unassembled WGS sequence"/>
</dbReference>
<dbReference type="InterPro" id="IPR010559">
    <property type="entry name" value="Sig_transdc_His_kin_internal"/>
</dbReference>
<evidence type="ECO:0000256" key="3">
    <source>
        <dbReference type="ARBA" id="ARBA00012438"/>
    </source>
</evidence>
<dbReference type="Pfam" id="PF02518">
    <property type="entry name" value="HATPase_c"/>
    <property type="match status" value="1"/>
</dbReference>
<dbReference type="EMBL" id="DWYZ01000163">
    <property type="protein sequence ID" value="HJB28893.1"/>
    <property type="molecule type" value="Genomic_DNA"/>
</dbReference>
<sequence length="586" mass="66960">MKKIIRWYQNCTINEQIRLALILLSVCSAAILGISSFGISKYTIEKNYQESFTYNLKISNQIADIQLENIIELSRNLLNNSFFMEDILGNTKEDSSKYFTSWETHGLESVCSTVTSQDMMIGEMVVIDRNGRLYSYATNSGESRNYRSIDTVNNDWMPRIQEAMGKEVFWGYNVLNPDRISMFSMGKQMNSPKTGETMGYLIVNIRKELLTEAFRAYNSGYKSLCCMMIDPDEEGTIAFLRGKEEYCEEIQNAYAETKRIDRSYITAELENTITGWKMISAVKKSELFQENYLIGGLIFGVILAVVAAGFFIAKIISEWIYRPLHKLEGIIEEVGEGNRNITEEFGENEIGKIGTKFKTMVNHNLELREHLLSSQLKERESELLLLQAQINPHFLYNTLDSLYCMAVIHEADDMAEMVEALSDTFRLSLNKGNKLILAKDELNHVRSYMKVQNFRYGERFHLDIQVDEAVESCYILKFILQPFVENAMYHGLEPKLGNGKIVVRGRKTGDNLEFTIEDDGVGISDVTVLEKGYGVSNVRERIALYYGEGYGVKFESLPGKGTKVYIKISAVYTKGEILNEKSCDRR</sequence>
<dbReference type="InterPro" id="IPR003594">
    <property type="entry name" value="HATPase_dom"/>
</dbReference>
<name>A0A9D2LUE7_9FIRM</name>
<reference evidence="11" key="2">
    <citation type="submission" date="2021-04" db="EMBL/GenBank/DDBJ databases">
        <authorList>
            <person name="Gilroy R."/>
        </authorList>
    </citation>
    <scope>NUCLEOTIDE SEQUENCE</scope>
    <source>
        <strain evidence="11">ChiSjej1B19-5720</strain>
    </source>
</reference>
<evidence type="ECO:0000313" key="11">
    <source>
        <dbReference type="EMBL" id="HJB28893.1"/>
    </source>
</evidence>
<keyword evidence="8" id="KW-1133">Transmembrane helix</keyword>
<evidence type="ECO:0000256" key="1">
    <source>
        <dbReference type="ARBA" id="ARBA00000085"/>
    </source>
</evidence>
<dbReference type="PANTHER" id="PTHR34220:SF7">
    <property type="entry name" value="SENSOR HISTIDINE KINASE YPDA"/>
    <property type="match status" value="1"/>
</dbReference>
<keyword evidence="7" id="KW-0902">Two-component regulatory system</keyword>
<evidence type="ECO:0000256" key="6">
    <source>
        <dbReference type="ARBA" id="ARBA00022777"/>
    </source>
</evidence>
<reference evidence="11" key="1">
    <citation type="journal article" date="2021" name="PeerJ">
        <title>Extensive microbial diversity within the chicken gut microbiome revealed by metagenomics and culture.</title>
        <authorList>
            <person name="Gilroy R."/>
            <person name="Ravi A."/>
            <person name="Getino M."/>
            <person name="Pursley I."/>
            <person name="Horton D.L."/>
            <person name="Alikhan N.F."/>
            <person name="Baker D."/>
            <person name="Gharbi K."/>
            <person name="Hall N."/>
            <person name="Watson M."/>
            <person name="Adriaenssens E.M."/>
            <person name="Foster-Nyarko E."/>
            <person name="Jarju S."/>
            <person name="Secka A."/>
            <person name="Antonio M."/>
            <person name="Oren A."/>
            <person name="Chaudhuri R.R."/>
            <person name="La Ragione R."/>
            <person name="Hildebrand F."/>
            <person name="Pallen M.J."/>
        </authorList>
    </citation>
    <scope>NUCLEOTIDE SEQUENCE</scope>
    <source>
        <strain evidence="11">ChiSjej1B19-5720</strain>
    </source>
</reference>
<organism evidence="11 12">
    <name type="scientific">Candidatus Blautia faecavium</name>
    <dbReference type="NCBI Taxonomy" id="2838487"/>
    <lineage>
        <taxon>Bacteria</taxon>
        <taxon>Bacillati</taxon>
        <taxon>Bacillota</taxon>
        <taxon>Clostridia</taxon>
        <taxon>Lachnospirales</taxon>
        <taxon>Lachnospiraceae</taxon>
        <taxon>Blautia</taxon>
    </lineage>
</organism>
<feature type="domain" description="HAMP" evidence="10">
    <location>
        <begin position="318"/>
        <end position="369"/>
    </location>
</feature>
<dbReference type="SMART" id="SM00387">
    <property type="entry name" value="HATPase_c"/>
    <property type="match status" value="1"/>
</dbReference>
<keyword evidence="4" id="KW-0597">Phosphoprotein</keyword>
<dbReference type="PROSITE" id="PS50109">
    <property type="entry name" value="HIS_KIN"/>
    <property type="match status" value="1"/>
</dbReference>
<dbReference type="GO" id="GO:0016020">
    <property type="term" value="C:membrane"/>
    <property type="evidence" value="ECO:0007669"/>
    <property type="project" value="UniProtKB-SubCell"/>
</dbReference>
<evidence type="ECO:0000259" key="9">
    <source>
        <dbReference type="PROSITE" id="PS50109"/>
    </source>
</evidence>
<dbReference type="Pfam" id="PF06580">
    <property type="entry name" value="His_kinase"/>
    <property type="match status" value="1"/>
</dbReference>
<dbReference type="PANTHER" id="PTHR34220">
    <property type="entry name" value="SENSOR HISTIDINE KINASE YPDA"/>
    <property type="match status" value="1"/>
</dbReference>
<evidence type="ECO:0000256" key="8">
    <source>
        <dbReference type="SAM" id="Phobius"/>
    </source>
</evidence>
<accession>A0A9D2LUE7</accession>
<evidence type="ECO:0000256" key="4">
    <source>
        <dbReference type="ARBA" id="ARBA00022553"/>
    </source>
</evidence>
<keyword evidence="8" id="KW-0812">Transmembrane</keyword>
<feature type="transmembrane region" description="Helical" evidence="8">
    <location>
        <begin position="292"/>
        <end position="316"/>
    </location>
</feature>
<gene>
    <name evidence="11" type="ORF">IAA06_08875</name>
</gene>
<feature type="domain" description="Histidine kinase" evidence="9">
    <location>
        <begin position="476"/>
        <end position="572"/>
    </location>
</feature>
<comment type="caution">
    <text evidence="11">The sequence shown here is derived from an EMBL/GenBank/DDBJ whole genome shotgun (WGS) entry which is preliminary data.</text>
</comment>
<dbReference type="InterPro" id="IPR003660">
    <property type="entry name" value="HAMP_dom"/>
</dbReference>
<dbReference type="SUPFAM" id="SSF55874">
    <property type="entry name" value="ATPase domain of HSP90 chaperone/DNA topoisomerase II/histidine kinase"/>
    <property type="match status" value="1"/>
</dbReference>
<feature type="transmembrane region" description="Helical" evidence="8">
    <location>
        <begin position="20"/>
        <end position="39"/>
    </location>
</feature>
<evidence type="ECO:0000256" key="2">
    <source>
        <dbReference type="ARBA" id="ARBA00004370"/>
    </source>
</evidence>
<dbReference type="GO" id="GO:0000155">
    <property type="term" value="F:phosphorelay sensor kinase activity"/>
    <property type="evidence" value="ECO:0007669"/>
    <property type="project" value="InterPro"/>
</dbReference>
<evidence type="ECO:0000256" key="7">
    <source>
        <dbReference type="ARBA" id="ARBA00023012"/>
    </source>
</evidence>
<keyword evidence="5" id="KW-0808">Transferase</keyword>
<protein>
    <recommendedName>
        <fullName evidence="3">histidine kinase</fullName>
        <ecNumber evidence="3">2.7.13.3</ecNumber>
    </recommendedName>
</protein>
<dbReference type="AlphaFoldDB" id="A0A9D2LUE7"/>
<dbReference type="Gene3D" id="3.30.565.10">
    <property type="entry name" value="Histidine kinase-like ATPase, C-terminal domain"/>
    <property type="match status" value="1"/>
</dbReference>
<evidence type="ECO:0000259" key="10">
    <source>
        <dbReference type="PROSITE" id="PS50885"/>
    </source>
</evidence>
<comment type="subcellular location">
    <subcellularLocation>
        <location evidence="2">Membrane</location>
    </subcellularLocation>
</comment>
<dbReference type="CDD" id="cd06225">
    <property type="entry name" value="HAMP"/>
    <property type="match status" value="1"/>
</dbReference>
<dbReference type="PROSITE" id="PS50885">
    <property type="entry name" value="HAMP"/>
    <property type="match status" value="1"/>
</dbReference>
<dbReference type="InterPro" id="IPR005467">
    <property type="entry name" value="His_kinase_dom"/>
</dbReference>
<dbReference type="InterPro" id="IPR036890">
    <property type="entry name" value="HATPase_C_sf"/>
</dbReference>
<dbReference type="Gene3D" id="6.10.340.10">
    <property type="match status" value="1"/>
</dbReference>